<reference evidence="3 4" key="1">
    <citation type="journal article" date="2016" name="Mol. Biol. Evol.">
        <title>Comparative Genomics of Early-Diverging Mushroom-Forming Fungi Provides Insights into the Origins of Lignocellulose Decay Capabilities.</title>
        <authorList>
            <person name="Nagy L.G."/>
            <person name="Riley R."/>
            <person name="Tritt A."/>
            <person name="Adam C."/>
            <person name="Daum C."/>
            <person name="Floudas D."/>
            <person name="Sun H."/>
            <person name="Yadav J.S."/>
            <person name="Pangilinan J."/>
            <person name="Larsson K.H."/>
            <person name="Matsuura K."/>
            <person name="Barry K."/>
            <person name="Labutti K."/>
            <person name="Kuo R."/>
            <person name="Ohm R.A."/>
            <person name="Bhattacharya S.S."/>
            <person name="Shirouzu T."/>
            <person name="Yoshinaga Y."/>
            <person name="Martin F.M."/>
            <person name="Grigoriev I.V."/>
            <person name="Hibbett D.S."/>
        </authorList>
    </citation>
    <scope>NUCLEOTIDE SEQUENCE [LARGE SCALE GENOMIC DNA]</scope>
    <source>
        <strain evidence="3 4">HHB14362 ss-1</strain>
    </source>
</reference>
<name>A0A165TND7_9AGAM</name>
<dbReference type="Pfam" id="PF00294">
    <property type="entry name" value="PfkB"/>
    <property type="match status" value="1"/>
</dbReference>
<dbReference type="InterPro" id="IPR029056">
    <property type="entry name" value="Ribokinase-like"/>
</dbReference>
<dbReference type="SUPFAM" id="SSF53613">
    <property type="entry name" value="Ribokinase-like"/>
    <property type="match status" value="1"/>
</dbReference>
<evidence type="ECO:0000256" key="1">
    <source>
        <dbReference type="SAM" id="MobiDB-lite"/>
    </source>
</evidence>
<dbReference type="PANTHER" id="PTHR47098">
    <property type="entry name" value="PROTEIN MAK32"/>
    <property type="match status" value="1"/>
</dbReference>
<evidence type="ECO:0000313" key="3">
    <source>
        <dbReference type="EMBL" id="KZT26930.1"/>
    </source>
</evidence>
<dbReference type="Gene3D" id="3.40.1190.20">
    <property type="match status" value="1"/>
</dbReference>
<organism evidence="3 4">
    <name type="scientific">Neolentinus lepideus HHB14362 ss-1</name>
    <dbReference type="NCBI Taxonomy" id="1314782"/>
    <lineage>
        <taxon>Eukaryota</taxon>
        <taxon>Fungi</taxon>
        <taxon>Dikarya</taxon>
        <taxon>Basidiomycota</taxon>
        <taxon>Agaricomycotina</taxon>
        <taxon>Agaricomycetes</taxon>
        <taxon>Gloeophyllales</taxon>
        <taxon>Gloeophyllaceae</taxon>
        <taxon>Neolentinus</taxon>
    </lineage>
</organism>
<dbReference type="InParanoid" id="A0A165TND7"/>
<proteinExistence type="predicted"/>
<keyword evidence="4" id="KW-1185">Reference proteome</keyword>
<accession>A0A165TND7</accession>
<dbReference type="GO" id="GO:0016301">
    <property type="term" value="F:kinase activity"/>
    <property type="evidence" value="ECO:0007669"/>
    <property type="project" value="UniProtKB-KW"/>
</dbReference>
<feature type="domain" description="Carbohydrate kinase PfkB" evidence="2">
    <location>
        <begin position="182"/>
        <end position="315"/>
    </location>
</feature>
<dbReference type="STRING" id="1314782.A0A165TND7"/>
<dbReference type="EMBL" id="KV425564">
    <property type="protein sequence ID" value="KZT26930.1"/>
    <property type="molecule type" value="Genomic_DNA"/>
</dbReference>
<dbReference type="OrthoDB" id="497927at2759"/>
<evidence type="ECO:0000313" key="4">
    <source>
        <dbReference type="Proteomes" id="UP000076761"/>
    </source>
</evidence>
<dbReference type="AlphaFoldDB" id="A0A165TND7"/>
<gene>
    <name evidence="3" type="ORF">NEOLEDRAFT_1155308</name>
</gene>
<keyword evidence="3" id="KW-0418">Kinase</keyword>
<dbReference type="Proteomes" id="UP000076761">
    <property type="component" value="Unassembled WGS sequence"/>
</dbReference>
<protein>
    <submittedName>
        <fullName evidence="3">Ribokinase-like protein</fullName>
    </submittedName>
</protein>
<feature type="region of interest" description="Disordered" evidence="1">
    <location>
        <begin position="319"/>
        <end position="341"/>
    </location>
</feature>
<sequence length="341" mass="38148">MTTTEERPHFVSLGMFIIDEFEYLDEDATFPCYWLATRLTICDVPIQIGGGGTYASIGARIWLPAKNVGMIIDRGVDFPQWIQERLDSYGPSMWLFRDHADRVTTRALNSYRGDLRGFRYLVPRIRITPRDLAGTPLARPTTLHFICSPSRALEIISEVREESDWNPITIYEPIPDRCVPEELPALRQVLPAVSILSPNAEEALALLSMPSDVSRSTVEEAALKFLEYGVGKDGEGSVIIRSGALGAYVTNRHERGQWIPAFWSDNPEKVVDVTGAGNAFLGGLGAGLLLAKKNVYEAALYATVSASFIIEQEGLPRISSDRWNDDSPQRRLEHLQEKMRH</sequence>
<evidence type="ECO:0000259" key="2">
    <source>
        <dbReference type="Pfam" id="PF00294"/>
    </source>
</evidence>
<keyword evidence="3" id="KW-0808">Transferase</keyword>
<dbReference type="PANTHER" id="PTHR47098:SF2">
    <property type="entry name" value="PROTEIN MAK32"/>
    <property type="match status" value="1"/>
</dbReference>
<dbReference type="InterPro" id="IPR011611">
    <property type="entry name" value="PfkB_dom"/>
</dbReference>
<dbReference type="FunCoup" id="A0A165TND7">
    <property type="interactions" value="1"/>
</dbReference>